<dbReference type="Gene3D" id="3.40.50.1820">
    <property type="entry name" value="alpha/beta hydrolase"/>
    <property type="match status" value="1"/>
</dbReference>
<dbReference type="SUPFAM" id="SSF53474">
    <property type="entry name" value="alpha/beta-Hydrolases"/>
    <property type="match status" value="1"/>
</dbReference>
<keyword evidence="5" id="KW-1185">Reference proteome</keyword>
<evidence type="ECO:0000313" key="5">
    <source>
        <dbReference type="Proteomes" id="UP000813461"/>
    </source>
</evidence>
<evidence type="ECO:0000259" key="3">
    <source>
        <dbReference type="Pfam" id="PF08386"/>
    </source>
</evidence>
<dbReference type="InterPro" id="IPR051601">
    <property type="entry name" value="Serine_prot/Carboxylest_S33"/>
</dbReference>
<dbReference type="Pfam" id="PF08386">
    <property type="entry name" value="Abhydrolase_4"/>
    <property type="match status" value="1"/>
</dbReference>
<dbReference type="OrthoDB" id="425534at2759"/>
<sequence length="484" mass="52921">MRFNRYAAAAAIASLPTTFASPLQQRQYNTSMVNDFDDLLIATIGPSHNFVGFDPRGVNNSGPDLSCFPGEEGTSRFYTDLTVPIDVTNKKSYAEMYQNAAAFGDFCTKAHSAANDTAKYANTVAVVNDLRYYTELLAKSKGQDPTKSQLWSYGASYGSVLGTTYAALFPDRVGRVVVDGIVDGEDYYQGKWANSIEQADEAFRYFFQACYDAGKDGNCTFWDKSPKAIEERFQAILEDLAENPIPVAFDIPAIVTVSDLKLLMVGVPYNPVSTFGIFANVLTGLEKRDATLLAQATGVGSRTDECKIVPDALPDGEPRQFIACNDANHRFNLSTYDAWVEHANNLVNTSQYLGEAWASGTSVNCRKLAITPPKSQVFDGYPGANTTSNPLLFISTAVDPVTPLSAAQKMVKRFGGARLLVQENVGHTSTSAVSECTYGVLQRYFSDKLELPEEGRRCKVDNAPFEDARVPLPAKMRKRSLPGL</sequence>
<dbReference type="EMBL" id="JAGMVJ010000001">
    <property type="protein sequence ID" value="KAH7094529.1"/>
    <property type="molecule type" value="Genomic_DNA"/>
</dbReference>
<gene>
    <name evidence="4" type="ORF">FB567DRAFT_556111</name>
</gene>
<organism evidence="4 5">
    <name type="scientific">Paraphoma chrysanthemicola</name>
    <dbReference type="NCBI Taxonomy" id="798071"/>
    <lineage>
        <taxon>Eukaryota</taxon>
        <taxon>Fungi</taxon>
        <taxon>Dikarya</taxon>
        <taxon>Ascomycota</taxon>
        <taxon>Pezizomycotina</taxon>
        <taxon>Dothideomycetes</taxon>
        <taxon>Pleosporomycetidae</taxon>
        <taxon>Pleosporales</taxon>
        <taxon>Pleosporineae</taxon>
        <taxon>Phaeosphaeriaceae</taxon>
        <taxon>Paraphoma</taxon>
    </lineage>
</organism>
<proteinExistence type="inferred from homology"/>
<evidence type="ECO:0000313" key="4">
    <source>
        <dbReference type="EMBL" id="KAH7094529.1"/>
    </source>
</evidence>
<dbReference type="AlphaFoldDB" id="A0A8K0REF4"/>
<dbReference type="InterPro" id="IPR013595">
    <property type="entry name" value="Pept_S33_TAP-like_C"/>
</dbReference>
<protein>
    <recommendedName>
        <fullName evidence="3">Peptidase S33 tripeptidyl aminopeptidase-like C-terminal domain-containing protein</fullName>
    </recommendedName>
</protein>
<comment type="similarity">
    <text evidence="1">Belongs to the peptidase S33 family.</text>
</comment>
<reference evidence="4" key="1">
    <citation type="journal article" date="2021" name="Nat. Commun.">
        <title>Genetic determinants of endophytism in the Arabidopsis root mycobiome.</title>
        <authorList>
            <person name="Mesny F."/>
            <person name="Miyauchi S."/>
            <person name="Thiergart T."/>
            <person name="Pickel B."/>
            <person name="Atanasova L."/>
            <person name="Karlsson M."/>
            <person name="Huettel B."/>
            <person name="Barry K.W."/>
            <person name="Haridas S."/>
            <person name="Chen C."/>
            <person name="Bauer D."/>
            <person name="Andreopoulos W."/>
            <person name="Pangilinan J."/>
            <person name="LaButti K."/>
            <person name="Riley R."/>
            <person name="Lipzen A."/>
            <person name="Clum A."/>
            <person name="Drula E."/>
            <person name="Henrissat B."/>
            <person name="Kohler A."/>
            <person name="Grigoriev I.V."/>
            <person name="Martin F.M."/>
            <person name="Hacquard S."/>
        </authorList>
    </citation>
    <scope>NUCLEOTIDE SEQUENCE</scope>
    <source>
        <strain evidence="4">MPI-SDFR-AT-0120</strain>
    </source>
</reference>
<dbReference type="InterPro" id="IPR029058">
    <property type="entry name" value="AB_hydrolase_fold"/>
</dbReference>
<feature type="domain" description="Peptidase S33 tripeptidyl aminopeptidase-like C-terminal" evidence="3">
    <location>
        <begin position="352"/>
        <end position="458"/>
    </location>
</feature>
<evidence type="ECO:0000256" key="1">
    <source>
        <dbReference type="ARBA" id="ARBA00010088"/>
    </source>
</evidence>
<name>A0A8K0REF4_9PLEO</name>
<dbReference type="PANTHER" id="PTHR43248">
    <property type="entry name" value="2-SUCCINYL-6-HYDROXY-2,4-CYCLOHEXADIENE-1-CARBOXYLATE SYNTHASE"/>
    <property type="match status" value="1"/>
</dbReference>
<accession>A0A8K0REF4</accession>
<comment type="caution">
    <text evidence="4">The sequence shown here is derived from an EMBL/GenBank/DDBJ whole genome shotgun (WGS) entry which is preliminary data.</text>
</comment>
<dbReference type="PANTHER" id="PTHR43248:SF25">
    <property type="entry name" value="AB HYDROLASE-1 DOMAIN-CONTAINING PROTEIN-RELATED"/>
    <property type="match status" value="1"/>
</dbReference>
<dbReference type="Proteomes" id="UP000813461">
    <property type="component" value="Unassembled WGS sequence"/>
</dbReference>
<evidence type="ECO:0000256" key="2">
    <source>
        <dbReference type="ARBA" id="ARBA00022801"/>
    </source>
</evidence>
<keyword evidence="2" id="KW-0378">Hydrolase</keyword>
<dbReference type="GO" id="GO:0016787">
    <property type="term" value="F:hydrolase activity"/>
    <property type="evidence" value="ECO:0007669"/>
    <property type="project" value="UniProtKB-KW"/>
</dbReference>